<comment type="similarity">
    <text evidence="8">Belongs to the Dus family. Dus1 subfamily.</text>
</comment>
<dbReference type="EMBL" id="OC915566">
    <property type="protein sequence ID" value="CAD7641012.1"/>
    <property type="molecule type" value="Genomic_DNA"/>
</dbReference>
<evidence type="ECO:0000256" key="11">
    <source>
        <dbReference type="ARBA" id="ARBA00047652"/>
    </source>
</evidence>
<keyword evidence="4" id="KW-0819">tRNA processing</keyword>
<comment type="catalytic activity">
    <reaction evidence="12">
        <text>5,6-dihydrouridine(16) in tRNA + NAD(+) = uridine(16) in tRNA + NADH + H(+)</text>
        <dbReference type="Rhea" id="RHEA:53380"/>
        <dbReference type="Rhea" id="RHEA-COMP:13543"/>
        <dbReference type="Rhea" id="RHEA-COMP:13544"/>
        <dbReference type="ChEBI" id="CHEBI:15378"/>
        <dbReference type="ChEBI" id="CHEBI:57540"/>
        <dbReference type="ChEBI" id="CHEBI:57945"/>
        <dbReference type="ChEBI" id="CHEBI:65315"/>
        <dbReference type="ChEBI" id="CHEBI:74443"/>
        <dbReference type="EC" id="1.3.1.88"/>
    </reaction>
    <physiologicalReaction direction="right-to-left" evidence="12">
        <dbReference type="Rhea" id="RHEA:53382"/>
    </physiologicalReaction>
</comment>
<keyword evidence="6" id="KW-0560">Oxidoreductase</keyword>
<evidence type="ECO:0000256" key="4">
    <source>
        <dbReference type="ARBA" id="ARBA00022694"/>
    </source>
</evidence>
<reference evidence="15" key="1">
    <citation type="submission" date="2020-11" db="EMBL/GenBank/DDBJ databases">
        <authorList>
            <person name="Tran Van P."/>
        </authorList>
    </citation>
    <scope>NUCLEOTIDE SEQUENCE</scope>
</reference>
<dbReference type="AlphaFoldDB" id="A0A7R9LFZ8"/>
<keyword evidence="16" id="KW-1185">Reference proteome</keyword>
<gene>
    <name evidence="15" type="ORF">ONB1V03_LOCUS2870</name>
</gene>
<dbReference type="PANTHER" id="PTHR11082:SF5">
    <property type="entry name" value="TRNA-DIHYDROURIDINE(16_17) SYNTHASE [NAD(P)(+)]-LIKE"/>
    <property type="match status" value="1"/>
</dbReference>
<evidence type="ECO:0000256" key="1">
    <source>
        <dbReference type="ARBA" id="ARBA00001917"/>
    </source>
</evidence>
<dbReference type="InterPro" id="IPR013785">
    <property type="entry name" value="Aldolase_TIM"/>
</dbReference>
<dbReference type="GO" id="GO:0050660">
    <property type="term" value="F:flavin adenine dinucleotide binding"/>
    <property type="evidence" value="ECO:0007669"/>
    <property type="project" value="InterPro"/>
</dbReference>
<evidence type="ECO:0000256" key="9">
    <source>
        <dbReference type="ARBA" id="ARBA00038890"/>
    </source>
</evidence>
<keyword evidence="2" id="KW-0285">Flavoprotein</keyword>
<evidence type="ECO:0000256" key="8">
    <source>
        <dbReference type="ARBA" id="ARBA00038313"/>
    </source>
</evidence>
<evidence type="ECO:0000256" key="12">
    <source>
        <dbReference type="ARBA" id="ARBA00048934"/>
    </source>
</evidence>
<keyword evidence="7" id="KW-0520">NAD</keyword>
<accession>A0A7R9LFZ8</accession>
<evidence type="ECO:0000256" key="5">
    <source>
        <dbReference type="ARBA" id="ARBA00022857"/>
    </source>
</evidence>
<organism evidence="15">
    <name type="scientific">Oppiella nova</name>
    <dbReference type="NCBI Taxonomy" id="334625"/>
    <lineage>
        <taxon>Eukaryota</taxon>
        <taxon>Metazoa</taxon>
        <taxon>Ecdysozoa</taxon>
        <taxon>Arthropoda</taxon>
        <taxon>Chelicerata</taxon>
        <taxon>Arachnida</taxon>
        <taxon>Acari</taxon>
        <taxon>Acariformes</taxon>
        <taxon>Sarcoptiformes</taxon>
        <taxon>Oribatida</taxon>
        <taxon>Brachypylina</taxon>
        <taxon>Oppioidea</taxon>
        <taxon>Oppiidae</taxon>
        <taxon>Oppiella</taxon>
    </lineage>
</organism>
<dbReference type="EMBL" id="CAJPVJ010000741">
    <property type="protein sequence ID" value="CAG2163287.1"/>
    <property type="molecule type" value="Genomic_DNA"/>
</dbReference>
<evidence type="ECO:0000256" key="7">
    <source>
        <dbReference type="ARBA" id="ARBA00023027"/>
    </source>
</evidence>
<dbReference type="CDD" id="cd02801">
    <property type="entry name" value="DUS_like_FMN"/>
    <property type="match status" value="1"/>
</dbReference>
<dbReference type="PROSITE" id="PS01136">
    <property type="entry name" value="UPF0034"/>
    <property type="match status" value="1"/>
</dbReference>
<dbReference type="SUPFAM" id="SSF51395">
    <property type="entry name" value="FMN-linked oxidoreductases"/>
    <property type="match status" value="1"/>
</dbReference>
<keyword evidence="3" id="KW-0288">FMN</keyword>
<evidence type="ECO:0000313" key="16">
    <source>
        <dbReference type="Proteomes" id="UP000728032"/>
    </source>
</evidence>
<evidence type="ECO:0000256" key="13">
    <source>
        <dbReference type="ARBA" id="ARBA00049467"/>
    </source>
</evidence>
<dbReference type="GO" id="GO:0017150">
    <property type="term" value="F:tRNA dihydrouridine synthase activity"/>
    <property type="evidence" value="ECO:0007669"/>
    <property type="project" value="InterPro"/>
</dbReference>
<dbReference type="Proteomes" id="UP000728032">
    <property type="component" value="Unassembled WGS sequence"/>
</dbReference>
<evidence type="ECO:0000259" key="14">
    <source>
        <dbReference type="Pfam" id="PF01207"/>
    </source>
</evidence>
<comment type="catalytic activity">
    <reaction evidence="11">
        <text>5,6-dihydrouridine(16) in tRNA + NADP(+) = uridine(16) in tRNA + NADPH + H(+)</text>
        <dbReference type="Rhea" id="RHEA:53376"/>
        <dbReference type="Rhea" id="RHEA-COMP:13543"/>
        <dbReference type="Rhea" id="RHEA-COMP:13544"/>
        <dbReference type="ChEBI" id="CHEBI:15378"/>
        <dbReference type="ChEBI" id="CHEBI:57783"/>
        <dbReference type="ChEBI" id="CHEBI:58349"/>
        <dbReference type="ChEBI" id="CHEBI:65315"/>
        <dbReference type="ChEBI" id="CHEBI:74443"/>
        <dbReference type="EC" id="1.3.1.88"/>
    </reaction>
    <physiologicalReaction direction="right-to-left" evidence="11">
        <dbReference type="Rhea" id="RHEA:53378"/>
    </physiologicalReaction>
</comment>
<evidence type="ECO:0000256" key="10">
    <source>
        <dbReference type="ARBA" id="ARBA00047287"/>
    </source>
</evidence>
<comment type="catalytic activity">
    <reaction evidence="10">
        <text>5,6-dihydrouridine(17) in tRNA + NAD(+) = uridine(17) in tRNA + NADH + H(+)</text>
        <dbReference type="Rhea" id="RHEA:53372"/>
        <dbReference type="Rhea" id="RHEA-COMP:13541"/>
        <dbReference type="Rhea" id="RHEA-COMP:13542"/>
        <dbReference type="ChEBI" id="CHEBI:15378"/>
        <dbReference type="ChEBI" id="CHEBI:57540"/>
        <dbReference type="ChEBI" id="CHEBI:57945"/>
        <dbReference type="ChEBI" id="CHEBI:65315"/>
        <dbReference type="ChEBI" id="CHEBI:74443"/>
        <dbReference type="EC" id="1.3.1.88"/>
    </reaction>
    <physiologicalReaction direction="right-to-left" evidence="10">
        <dbReference type="Rhea" id="RHEA:53374"/>
    </physiologicalReaction>
</comment>
<dbReference type="Pfam" id="PF01207">
    <property type="entry name" value="Dus"/>
    <property type="match status" value="1"/>
</dbReference>
<dbReference type="EC" id="1.3.1.88" evidence="9"/>
<evidence type="ECO:0000256" key="3">
    <source>
        <dbReference type="ARBA" id="ARBA00022643"/>
    </source>
</evidence>
<dbReference type="Gene3D" id="3.20.20.70">
    <property type="entry name" value="Aldolase class I"/>
    <property type="match status" value="1"/>
</dbReference>
<feature type="domain" description="DUS-like FMN-binding" evidence="14">
    <location>
        <begin position="20"/>
        <end position="278"/>
    </location>
</feature>
<dbReference type="PANTHER" id="PTHR11082">
    <property type="entry name" value="TRNA-DIHYDROURIDINE SYNTHASE"/>
    <property type="match status" value="1"/>
</dbReference>
<evidence type="ECO:0000313" key="15">
    <source>
        <dbReference type="EMBL" id="CAD7641012.1"/>
    </source>
</evidence>
<evidence type="ECO:0000256" key="6">
    <source>
        <dbReference type="ARBA" id="ARBA00023002"/>
    </source>
</evidence>
<proteinExistence type="inferred from homology"/>
<sequence length="439" mass="50292">MTATNSYNFWMDELNGCRYILAPMVDQSELAFRLLVRQYYGIQCCYTPMINANAFIKNIKYRNQCLQTTPEDRPLILQFCANNSEVLLEASRLAANHCDAIDINLGCPQSVAKRGHYGAFLMDEWDLIYEMINRVSTEIQIPITCKIRIFAEMDKSVEFAKMLEKAGVSLICVHGRRREQKGPLTGRADWEYIKAIKNAVKIPVFANGNILSLNDVHNCLSETGVEAVMSAEGLLHNPALFTGKRVAVWTVAQQYLKLAKQYPCPLSFIRGHIFKFFYHCFTLPENEDLRERVAKAHSTDVFEDVTQQLKSRYEEIYEREAKNTNNWSDSTSVPPYICQSYIRPEPKSTDPLMATKRSTEEEDNCGEECERRISKKKLKRMNRMVSCEERVKVGNKRILCALCPNPKGEKCDYGICRTCCRKKTYLETLDCTGMSPIGC</sequence>
<dbReference type="OrthoDB" id="272303at2759"/>
<protein>
    <recommendedName>
        <fullName evidence="9">tRNA-dihydrouridine(16/17) synthase [NAD(P)(+)]</fullName>
        <ecNumber evidence="9">1.3.1.88</ecNumber>
    </recommendedName>
</protein>
<keyword evidence="5" id="KW-0521">NADP</keyword>
<dbReference type="InterPro" id="IPR018517">
    <property type="entry name" value="tRNA_hU_synthase_CS"/>
</dbReference>
<dbReference type="InterPro" id="IPR035587">
    <property type="entry name" value="DUS-like_FMN-bd"/>
</dbReference>
<comment type="cofactor">
    <cofactor evidence="1">
        <name>FMN</name>
        <dbReference type="ChEBI" id="CHEBI:58210"/>
    </cofactor>
</comment>
<name>A0A7R9LFZ8_9ACAR</name>
<evidence type="ECO:0000256" key="2">
    <source>
        <dbReference type="ARBA" id="ARBA00022630"/>
    </source>
</evidence>
<comment type="catalytic activity">
    <reaction evidence="13">
        <text>5,6-dihydrouridine(17) in tRNA + NADP(+) = uridine(17) in tRNA + NADPH + H(+)</text>
        <dbReference type="Rhea" id="RHEA:53368"/>
        <dbReference type="Rhea" id="RHEA-COMP:13541"/>
        <dbReference type="Rhea" id="RHEA-COMP:13542"/>
        <dbReference type="ChEBI" id="CHEBI:15378"/>
        <dbReference type="ChEBI" id="CHEBI:57783"/>
        <dbReference type="ChEBI" id="CHEBI:58349"/>
        <dbReference type="ChEBI" id="CHEBI:65315"/>
        <dbReference type="ChEBI" id="CHEBI:74443"/>
        <dbReference type="EC" id="1.3.1.88"/>
    </reaction>
    <physiologicalReaction direction="right-to-left" evidence="13">
        <dbReference type="Rhea" id="RHEA:53370"/>
    </physiologicalReaction>
</comment>